<accession>A0A9P6LR40</accession>
<dbReference type="InterPro" id="IPR022185">
    <property type="entry name" value="DUF3712"/>
</dbReference>
<dbReference type="AlphaFoldDB" id="A0A9P6LR40"/>
<evidence type="ECO:0000313" key="2">
    <source>
        <dbReference type="Proteomes" id="UP000749646"/>
    </source>
</evidence>
<dbReference type="OrthoDB" id="2394524at2759"/>
<evidence type="ECO:0000313" key="1">
    <source>
        <dbReference type="EMBL" id="KAF9918122.1"/>
    </source>
</evidence>
<sequence>GIITGEWPADCVAAAAIDVGIVKNIELGEMLIDFTLPDPIISSSQLTVSLDSITSFIWPVTDTAQHATIVFDSNDVATFDTPSSSASVTNGIVSTMIQKTSLKIKPSLFGPFVQALLSQSEVPFRLRGSVDAILKTNNVIYPTLKISGVGFNSPSKLKGCANFPNVVFEKQVSLTFDSAKGTYTLVALINIPNISQLVFILGDITFQLFDKPDLVLVVGT</sequence>
<proteinExistence type="predicted"/>
<keyword evidence="2" id="KW-1185">Reference proteome</keyword>
<organism evidence="1 2">
    <name type="scientific">Modicella reniformis</name>
    <dbReference type="NCBI Taxonomy" id="1440133"/>
    <lineage>
        <taxon>Eukaryota</taxon>
        <taxon>Fungi</taxon>
        <taxon>Fungi incertae sedis</taxon>
        <taxon>Mucoromycota</taxon>
        <taxon>Mortierellomycotina</taxon>
        <taxon>Mortierellomycetes</taxon>
        <taxon>Mortierellales</taxon>
        <taxon>Mortierellaceae</taxon>
        <taxon>Modicella</taxon>
    </lineage>
</organism>
<dbReference type="EMBL" id="JAAAHW010011685">
    <property type="protein sequence ID" value="KAF9918122.1"/>
    <property type="molecule type" value="Genomic_DNA"/>
</dbReference>
<gene>
    <name evidence="1" type="ORF">BGZ65_012593</name>
</gene>
<name>A0A9P6LR40_9FUNG</name>
<feature type="non-terminal residue" evidence="1">
    <location>
        <position position="220"/>
    </location>
</feature>
<comment type="caution">
    <text evidence="1">The sequence shown here is derived from an EMBL/GenBank/DDBJ whole genome shotgun (WGS) entry which is preliminary data.</text>
</comment>
<dbReference type="Pfam" id="PF12505">
    <property type="entry name" value="DUF3712"/>
    <property type="match status" value="1"/>
</dbReference>
<dbReference type="Proteomes" id="UP000749646">
    <property type="component" value="Unassembled WGS sequence"/>
</dbReference>
<reference evidence="1" key="1">
    <citation type="journal article" date="2020" name="Fungal Divers.">
        <title>Resolving the Mortierellaceae phylogeny through synthesis of multi-gene phylogenetics and phylogenomics.</title>
        <authorList>
            <person name="Vandepol N."/>
            <person name="Liber J."/>
            <person name="Desiro A."/>
            <person name="Na H."/>
            <person name="Kennedy M."/>
            <person name="Barry K."/>
            <person name="Grigoriev I.V."/>
            <person name="Miller A.N."/>
            <person name="O'Donnell K."/>
            <person name="Stajich J.E."/>
            <person name="Bonito G."/>
        </authorList>
    </citation>
    <scope>NUCLEOTIDE SEQUENCE</scope>
    <source>
        <strain evidence="1">MES-2147</strain>
    </source>
</reference>
<protein>
    <submittedName>
        <fullName evidence="1">Uncharacterized protein</fullName>
    </submittedName>
</protein>
<feature type="non-terminal residue" evidence="1">
    <location>
        <position position="1"/>
    </location>
</feature>